<protein>
    <submittedName>
        <fullName evidence="1">Uncharacterized protein</fullName>
    </submittedName>
</protein>
<gene>
    <name evidence="1" type="ORF">BN1050_01533</name>
</gene>
<dbReference type="HOGENOM" id="CLU_196510_1_0_9"/>
<reference evidence="1" key="1">
    <citation type="submission" date="2014-07" db="EMBL/GenBank/DDBJ databases">
        <authorList>
            <person name="Urmite Genomes Urmite Genomes"/>
        </authorList>
    </citation>
    <scope>NUCLEOTIDE SEQUENCE</scope>
    <source>
        <strain evidence="1">13S34_air</strain>
    </source>
</reference>
<organism evidence="1">
    <name type="scientific">Metalysinibacillus saudimassiliensis</name>
    <dbReference type="NCBI Taxonomy" id="1461583"/>
    <lineage>
        <taxon>Bacteria</taxon>
        <taxon>Bacillati</taxon>
        <taxon>Bacillota</taxon>
        <taxon>Bacilli</taxon>
        <taxon>Bacillales</taxon>
        <taxon>Caryophanaceae</taxon>
        <taxon>Metalysinibacillus</taxon>
    </lineage>
</organism>
<dbReference type="AlphaFoldDB" id="A0A078MAL0"/>
<sequence length="51" mass="6035">MSETTKVNYLKERLEKFLDILDGMDPETTQVEDIDRLISMMDELEEKIKEA</sequence>
<evidence type="ECO:0000313" key="1">
    <source>
        <dbReference type="EMBL" id="CEA03335.1"/>
    </source>
</evidence>
<proteinExistence type="predicted"/>
<dbReference type="PATRIC" id="fig|1461583.4.peg.1473"/>
<accession>A0A078MAL0</accession>
<dbReference type="NCBIfam" id="NF040878">
    <property type="entry name" value="SE1561_fam"/>
    <property type="match status" value="1"/>
</dbReference>
<dbReference type="InterPro" id="IPR047670">
    <property type="entry name" value="YfjT-like"/>
</dbReference>
<name>A0A078MAL0_9BACL</name>
<dbReference type="EMBL" id="LN483075">
    <property type="protein sequence ID" value="CEA03335.1"/>
    <property type="molecule type" value="Genomic_DNA"/>
</dbReference>